<comment type="cofactor">
    <cofactor evidence="3">
        <name>(R)-lipoate</name>
        <dbReference type="ChEBI" id="CHEBI:83088"/>
    </cofactor>
    <text evidence="3">Binds 1 lipoyl cofactor covalently.</text>
</comment>
<evidence type="ECO:0000256" key="1">
    <source>
        <dbReference type="ARBA" id="ARBA00009249"/>
    </source>
</evidence>
<evidence type="ECO:0000259" key="5">
    <source>
        <dbReference type="PROSITE" id="PS50968"/>
    </source>
</evidence>
<dbReference type="InterPro" id="IPR033753">
    <property type="entry name" value="GCV_H/Fam206"/>
</dbReference>
<comment type="function">
    <text evidence="3">The glycine cleavage system catalyzes the degradation of glycine. The H protein shuttles the methylamine group of glycine from the P protein to the T protein.</text>
</comment>
<comment type="caution">
    <text evidence="6">The sequence shown here is derived from an EMBL/GenBank/DDBJ whole genome shotgun (WGS) entry which is preliminary data.</text>
</comment>
<dbReference type="GO" id="GO:0019464">
    <property type="term" value="P:glycine decarboxylation via glycine cleavage system"/>
    <property type="evidence" value="ECO:0007669"/>
    <property type="project" value="UniProtKB-UniRule"/>
</dbReference>
<dbReference type="InterPro" id="IPR003016">
    <property type="entry name" value="2-oxoA_DH_lipoyl-BS"/>
</dbReference>
<dbReference type="GO" id="GO:0005829">
    <property type="term" value="C:cytosol"/>
    <property type="evidence" value="ECO:0007669"/>
    <property type="project" value="TreeGrafter"/>
</dbReference>
<keyword evidence="2 3" id="KW-0450">Lipoyl</keyword>
<dbReference type="Proteomes" id="UP000321039">
    <property type="component" value="Unassembled WGS sequence"/>
</dbReference>
<dbReference type="NCBIfam" id="TIGR00527">
    <property type="entry name" value="gcvH"/>
    <property type="match status" value="1"/>
</dbReference>
<dbReference type="Gene3D" id="2.40.50.100">
    <property type="match status" value="1"/>
</dbReference>
<reference evidence="6 7" key="1">
    <citation type="submission" date="2019-08" db="EMBL/GenBank/DDBJ databases">
        <title>Parahaliea maris sp. nov., isolated from the surface seawater.</title>
        <authorList>
            <person name="Liu Y."/>
        </authorList>
    </citation>
    <scope>NUCLEOTIDE SEQUENCE [LARGE SCALE GENOMIC DNA]</scope>
    <source>
        <strain evidence="6 7">HSLHS9</strain>
    </source>
</reference>
<evidence type="ECO:0000256" key="2">
    <source>
        <dbReference type="ARBA" id="ARBA00022823"/>
    </source>
</evidence>
<dbReference type="NCBIfam" id="NF002270">
    <property type="entry name" value="PRK01202.1"/>
    <property type="match status" value="1"/>
</dbReference>
<dbReference type="Pfam" id="PF01597">
    <property type="entry name" value="GCV_H"/>
    <property type="match status" value="1"/>
</dbReference>
<keyword evidence="7" id="KW-1185">Reference proteome</keyword>
<dbReference type="HAMAP" id="MF_00272">
    <property type="entry name" value="GcvH"/>
    <property type="match status" value="1"/>
</dbReference>
<dbReference type="AlphaFoldDB" id="A0A5C8ZWV3"/>
<gene>
    <name evidence="3 6" type="primary">gcvH</name>
    <name evidence="6" type="ORF">FV139_15095</name>
</gene>
<evidence type="ECO:0000256" key="3">
    <source>
        <dbReference type="HAMAP-Rule" id="MF_00272"/>
    </source>
</evidence>
<proteinExistence type="inferred from homology"/>
<name>A0A5C8ZWV3_9GAMM</name>
<evidence type="ECO:0000256" key="4">
    <source>
        <dbReference type="PIRSR" id="PIRSR617453-50"/>
    </source>
</evidence>
<evidence type="ECO:0000313" key="6">
    <source>
        <dbReference type="EMBL" id="TXS92050.1"/>
    </source>
</evidence>
<dbReference type="GO" id="GO:0005960">
    <property type="term" value="C:glycine cleavage complex"/>
    <property type="evidence" value="ECO:0007669"/>
    <property type="project" value="InterPro"/>
</dbReference>
<comment type="subunit">
    <text evidence="3">The glycine cleavage system is composed of four proteins: P, T, L and H.</text>
</comment>
<organism evidence="6 7">
    <name type="scientific">Parahaliea maris</name>
    <dbReference type="NCBI Taxonomy" id="2716870"/>
    <lineage>
        <taxon>Bacteria</taxon>
        <taxon>Pseudomonadati</taxon>
        <taxon>Pseudomonadota</taxon>
        <taxon>Gammaproteobacteria</taxon>
        <taxon>Cellvibrionales</taxon>
        <taxon>Halieaceae</taxon>
        <taxon>Parahaliea</taxon>
    </lineage>
</organism>
<evidence type="ECO:0000313" key="7">
    <source>
        <dbReference type="Proteomes" id="UP000321039"/>
    </source>
</evidence>
<dbReference type="CDD" id="cd06848">
    <property type="entry name" value="GCS_H"/>
    <property type="match status" value="1"/>
</dbReference>
<feature type="domain" description="Lipoyl-binding" evidence="5">
    <location>
        <begin position="24"/>
        <end position="106"/>
    </location>
</feature>
<comment type="similarity">
    <text evidence="1 3">Belongs to the GcvH family.</text>
</comment>
<feature type="modified residue" description="N6-lipoyllysine" evidence="3 4">
    <location>
        <position position="65"/>
    </location>
</feature>
<dbReference type="PROSITE" id="PS50968">
    <property type="entry name" value="BIOTINYL_LIPOYL"/>
    <property type="match status" value="1"/>
</dbReference>
<accession>A0A5C8ZWV3</accession>
<dbReference type="PROSITE" id="PS00189">
    <property type="entry name" value="LIPOYL"/>
    <property type="match status" value="1"/>
</dbReference>
<dbReference type="InterPro" id="IPR002930">
    <property type="entry name" value="GCV_H"/>
</dbReference>
<dbReference type="InterPro" id="IPR000089">
    <property type="entry name" value="Biotin_lipoyl"/>
</dbReference>
<dbReference type="InterPro" id="IPR011053">
    <property type="entry name" value="Single_hybrid_motif"/>
</dbReference>
<sequence>MSETPTELKYTSTHEWLRENSDGTVTVGISDHAQELLGDVVFAELPEAGQQIGQGEQLAMLESVKAASDVYAPVSGEVVEVNSALEDAPELVNEACYTEGWLVTLRASDPEEFGQLLDADAYLSSTAED</sequence>
<dbReference type="PANTHER" id="PTHR11715:SF3">
    <property type="entry name" value="GLYCINE CLEAVAGE SYSTEM H PROTEIN-RELATED"/>
    <property type="match status" value="1"/>
</dbReference>
<protein>
    <recommendedName>
        <fullName evidence="3">Glycine cleavage system H protein</fullName>
    </recommendedName>
</protein>
<dbReference type="EMBL" id="VRZA01000005">
    <property type="protein sequence ID" value="TXS92050.1"/>
    <property type="molecule type" value="Genomic_DNA"/>
</dbReference>
<dbReference type="SUPFAM" id="SSF51230">
    <property type="entry name" value="Single hybrid motif"/>
    <property type="match status" value="1"/>
</dbReference>
<dbReference type="GO" id="GO:0009249">
    <property type="term" value="P:protein lipoylation"/>
    <property type="evidence" value="ECO:0007669"/>
    <property type="project" value="TreeGrafter"/>
</dbReference>
<dbReference type="PANTHER" id="PTHR11715">
    <property type="entry name" value="GLYCINE CLEAVAGE SYSTEM H PROTEIN"/>
    <property type="match status" value="1"/>
</dbReference>
<dbReference type="RefSeq" id="WP_148069289.1">
    <property type="nucleotide sequence ID" value="NZ_VRZA01000005.1"/>
</dbReference>
<dbReference type="InterPro" id="IPR017453">
    <property type="entry name" value="GCV_H_sub"/>
</dbReference>